<evidence type="ECO:0000313" key="2">
    <source>
        <dbReference type="Proteomes" id="UP000762676"/>
    </source>
</evidence>
<proteinExistence type="predicted"/>
<comment type="caution">
    <text evidence="1">The sequence shown here is derived from an EMBL/GenBank/DDBJ whole genome shotgun (WGS) entry which is preliminary data.</text>
</comment>
<reference evidence="1 2" key="1">
    <citation type="journal article" date="2021" name="Elife">
        <title>Chloroplast acquisition without the gene transfer in kleptoplastic sea slugs, Plakobranchus ocellatus.</title>
        <authorList>
            <person name="Maeda T."/>
            <person name="Takahashi S."/>
            <person name="Yoshida T."/>
            <person name="Shimamura S."/>
            <person name="Takaki Y."/>
            <person name="Nagai Y."/>
            <person name="Toyoda A."/>
            <person name="Suzuki Y."/>
            <person name="Arimoto A."/>
            <person name="Ishii H."/>
            <person name="Satoh N."/>
            <person name="Nishiyama T."/>
            <person name="Hasebe M."/>
            <person name="Maruyama T."/>
            <person name="Minagawa J."/>
            <person name="Obokata J."/>
            <person name="Shigenobu S."/>
        </authorList>
    </citation>
    <scope>NUCLEOTIDE SEQUENCE [LARGE SCALE GENOMIC DNA]</scope>
</reference>
<dbReference type="Proteomes" id="UP000762676">
    <property type="component" value="Unassembled WGS sequence"/>
</dbReference>
<sequence>MGDFIEEDRARLTSFNYEALAMTKSFLSARKLKATTMEIPTGMLKCVSNSYMQSTMNSLSQTAMLHLKTDLHAHLQTRIRRCPLPSSPSPKTTPLSLQILLLQCQQKGSRHP</sequence>
<dbReference type="AlphaFoldDB" id="A0AAV4GSH4"/>
<dbReference type="EMBL" id="BMAT01001593">
    <property type="protein sequence ID" value="GFR88748.1"/>
    <property type="molecule type" value="Genomic_DNA"/>
</dbReference>
<organism evidence="1 2">
    <name type="scientific">Elysia marginata</name>
    <dbReference type="NCBI Taxonomy" id="1093978"/>
    <lineage>
        <taxon>Eukaryota</taxon>
        <taxon>Metazoa</taxon>
        <taxon>Spiralia</taxon>
        <taxon>Lophotrochozoa</taxon>
        <taxon>Mollusca</taxon>
        <taxon>Gastropoda</taxon>
        <taxon>Heterobranchia</taxon>
        <taxon>Euthyneura</taxon>
        <taxon>Panpulmonata</taxon>
        <taxon>Sacoglossa</taxon>
        <taxon>Placobranchoidea</taxon>
        <taxon>Plakobranchidae</taxon>
        <taxon>Elysia</taxon>
    </lineage>
</organism>
<evidence type="ECO:0000313" key="1">
    <source>
        <dbReference type="EMBL" id="GFR88748.1"/>
    </source>
</evidence>
<accession>A0AAV4GSH4</accession>
<gene>
    <name evidence="1" type="ORF">ElyMa_000777100</name>
</gene>
<name>A0AAV4GSH4_9GAST</name>
<keyword evidence="2" id="KW-1185">Reference proteome</keyword>
<protein>
    <submittedName>
        <fullName evidence="1">Uncharacterized protein</fullName>
    </submittedName>
</protein>